<name>A0ACB0Y6W6_MELEN</name>
<keyword evidence="2" id="KW-1185">Reference proteome</keyword>
<gene>
    <name evidence="1" type="ORF">MENTE1834_LOCUS8000</name>
</gene>
<sequence>MCVQGTLLAIMTPEILETLNVVIAVQCCLILRLMTRIIRSLKRFRLHIVVVVV</sequence>
<reference evidence="1" key="1">
    <citation type="submission" date="2023-11" db="EMBL/GenBank/DDBJ databases">
        <authorList>
            <person name="Poullet M."/>
        </authorList>
    </citation>
    <scope>NUCLEOTIDE SEQUENCE</scope>
    <source>
        <strain evidence="1">E1834</strain>
    </source>
</reference>
<protein>
    <submittedName>
        <fullName evidence="1">Uncharacterized protein</fullName>
    </submittedName>
</protein>
<accession>A0ACB0Y6W6</accession>
<proteinExistence type="predicted"/>
<dbReference type="Proteomes" id="UP001497535">
    <property type="component" value="Unassembled WGS sequence"/>
</dbReference>
<evidence type="ECO:0000313" key="1">
    <source>
        <dbReference type="EMBL" id="CAK5032912.1"/>
    </source>
</evidence>
<organism evidence="1 2">
    <name type="scientific">Meloidogyne enterolobii</name>
    <name type="common">Root-knot nematode worm</name>
    <name type="synonym">Meloidogyne mayaguensis</name>
    <dbReference type="NCBI Taxonomy" id="390850"/>
    <lineage>
        <taxon>Eukaryota</taxon>
        <taxon>Metazoa</taxon>
        <taxon>Ecdysozoa</taxon>
        <taxon>Nematoda</taxon>
        <taxon>Chromadorea</taxon>
        <taxon>Rhabditida</taxon>
        <taxon>Tylenchina</taxon>
        <taxon>Tylenchomorpha</taxon>
        <taxon>Tylenchoidea</taxon>
        <taxon>Meloidogynidae</taxon>
        <taxon>Meloidogyninae</taxon>
        <taxon>Meloidogyne</taxon>
    </lineage>
</organism>
<evidence type="ECO:0000313" key="2">
    <source>
        <dbReference type="Proteomes" id="UP001497535"/>
    </source>
</evidence>
<comment type="caution">
    <text evidence="1">The sequence shown here is derived from an EMBL/GenBank/DDBJ whole genome shotgun (WGS) entry which is preliminary data.</text>
</comment>
<dbReference type="EMBL" id="CAVMJV010000006">
    <property type="protein sequence ID" value="CAK5032912.1"/>
    <property type="molecule type" value="Genomic_DNA"/>
</dbReference>